<sequence>MKRREAGFCPYCGEPSTLEDAPCVSCSECLTHLPPWNDFLFFGVYEGLLRELMLRAKFGGSLSALDMLGFLLAGVCISHYEASPLPDVLIPMPLHVSRLRERGFNQCRELARPVAAALDLPVDTGVLVKRKALMPQSLLDREARRKLSQPFEAAARVDGRHILLIDDICTTKATLERATECLLLAGASRVDVAVVARSSLHESGPAQALP</sequence>
<gene>
    <name evidence="3" type="ORF">K8W16_00200</name>
</gene>
<dbReference type="InterPro" id="IPR000836">
    <property type="entry name" value="PRTase_dom"/>
</dbReference>
<dbReference type="SUPFAM" id="SSF53271">
    <property type="entry name" value="PRTase-like"/>
    <property type="match status" value="1"/>
</dbReference>
<protein>
    <submittedName>
        <fullName evidence="3">ComF family protein</fullName>
    </submittedName>
</protein>
<organism evidence="3 4">
    <name type="scientific">Mailhella massiliensis</name>
    <dbReference type="NCBI Taxonomy" id="1903261"/>
    <lineage>
        <taxon>Bacteria</taxon>
        <taxon>Pseudomonadati</taxon>
        <taxon>Thermodesulfobacteriota</taxon>
        <taxon>Desulfovibrionia</taxon>
        <taxon>Desulfovibrionales</taxon>
        <taxon>Desulfovibrionaceae</taxon>
        <taxon>Mailhella</taxon>
    </lineage>
</organism>
<comment type="caution">
    <text evidence="3">The sequence shown here is derived from an EMBL/GenBank/DDBJ whole genome shotgun (WGS) entry which is preliminary data.</text>
</comment>
<proteinExistence type="inferred from homology"/>
<evidence type="ECO:0000256" key="1">
    <source>
        <dbReference type="ARBA" id="ARBA00008007"/>
    </source>
</evidence>
<evidence type="ECO:0000313" key="3">
    <source>
        <dbReference type="EMBL" id="HJD96059.1"/>
    </source>
</evidence>
<dbReference type="PANTHER" id="PTHR47505:SF1">
    <property type="entry name" value="DNA UTILIZATION PROTEIN YHGH"/>
    <property type="match status" value="1"/>
</dbReference>
<name>A0A921AUG5_9BACT</name>
<reference evidence="3" key="2">
    <citation type="submission" date="2021-09" db="EMBL/GenBank/DDBJ databases">
        <authorList>
            <person name="Gilroy R."/>
        </authorList>
    </citation>
    <scope>NUCLEOTIDE SEQUENCE</scope>
    <source>
        <strain evidence="3">ChiGjej2B2-19336</strain>
    </source>
</reference>
<dbReference type="EMBL" id="DYZA01000004">
    <property type="protein sequence ID" value="HJD96059.1"/>
    <property type="molecule type" value="Genomic_DNA"/>
</dbReference>
<dbReference type="CDD" id="cd06223">
    <property type="entry name" value="PRTases_typeI"/>
    <property type="match status" value="1"/>
</dbReference>
<accession>A0A921AUG5</accession>
<reference evidence="3" key="1">
    <citation type="journal article" date="2021" name="PeerJ">
        <title>Extensive microbial diversity within the chicken gut microbiome revealed by metagenomics and culture.</title>
        <authorList>
            <person name="Gilroy R."/>
            <person name="Ravi A."/>
            <person name="Getino M."/>
            <person name="Pursley I."/>
            <person name="Horton D.L."/>
            <person name="Alikhan N.F."/>
            <person name="Baker D."/>
            <person name="Gharbi K."/>
            <person name="Hall N."/>
            <person name="Watson M."/>
            <person name="Adriaenssens E.M."/>
            <person name="Foster-Nyarko E."/>
            <person name="Jarju S."/>
            <person name="Secka A."/>
            <person name="Antonio M."/>
            <person name="Oren A."/>
            <person name="Chaudhuri R.R."/>
            <person name="La Ragione R."/>
            <person name="Hildebrand F."/>
            <person name="Pallen M.J."/>
        </authorList>
    </citation>
    <scope>NUCLEOTIDE SEQUENCE</scope>
    <source>
        <strain evidence="3">ChiGjej2B2-19336</strain>
    </source>
</reference>
<dbReference type="InterPro" id="IPR029057">
    <property type="entry name" value="PRTase-like"/>
</dbReference>
<comment type="similarity">
    <text evidence="1">Belongs to the ComF/GntX family.</text>
</comment>
<dbReference type="Pfam" id="PF00156">
    <property type="entry name" value="Pribosyltran"/>
    <property type="match status" value="1"/>
</dbReference>
<dbReference type="RefSeq" id="WP_304120123.1">
    <property type="nucleotide sequence ID" value="NZ_DYZA01000004.1"/>
</dbReference>
<dbReference type="Gene3D" id="3.40.50.2020">
    <property type="match status" value="1"/>
</dbReference>
<dbReference type="PANTHER" id="PTHR47505">
    <property type="entry name" value="DNA UTILIZATION PROTEIN YHGH"/>
    <property type="match status" value="1"/>
</dbReference>
<evidence type="ECO:0000313" key="4">
    <source>
        <dbReference type="Proteomes" id="UP000698963"/>
    </source>
</evidence>
<dbReference type="InterPro" id="IPR051910">
    <property type="entry name" value="ComF/GntX_DNA_util-trans"/>
</dbReference>
<feature type="domain" description="Phosphoribosyltransferase" evidence="2">
    <location>
        <begin position="107"/>
        <end position="197"/>
    </location>
</feature>
<evidence type="ECO:0000259" key="2">
    <source>
        <dbReference type="Pfam" id="PF00156"/>
    </source>
</evidence>
<dbReference type="Proteomes" id="UP000698963">
    <property type="component" value="Unassembled WGS sequence"/>
</dbReference>
<dbReference type="AlphaFoldDB" id="A0A921AUG5"/>